<dbReference type="GeneID" id="83214827"/>
<dbReference type="GO" id="GO:0005829">
    <property type="term" value="C:cytosol"/>
    <property type="evidence" value="ECO:0007669"/>
    <property type="project" value="TreeGrafter"/>
</dbReference>
<keyword evidence="3 6" id="KW-0547">Nucleotide-binding</keyword>
<dbReference type="AlphaFoldDB" id="A0AAD7V1J2"/>
<evidence type="ECO:0000256" key="5">
    <source>
        <dbReference type="ARBA" id="ARBA00022840"/>
    </source>
</evidence>
<dbReference type="PRINTS" id="PR00475">
    <property type="entry name" value="HEXOKINASE"/>
</dbReference>
<evidence type="ECO:0000256" key="1">
    <source>
        <dbReference type="ARBA" id="ARBA00009225"/>
    </source>
</evidence>
<keyword evidence="4 6" id="KW-0418">Kinase</keyword>
<comment type="caution">
    <text evidence="10">The sequence shown here is derived from an EMBL/GenBank/DDBJ whole genome shotgun (WGS) entry which is preliminary data.</text>
</comment>
<reference evidence="10 11" key="1">
    <citation type="submission" date="2023-03" db="EMBL/GenBank/DDBJ databases">
        <title>Genome sequence of Lichtheimia ornata CBS 291.66.</title>
        <authorList>
            <person name="Mohabir J.T."/>
            <person name="Shea T.P."/>
            <person name="Kurbessoian T."/>
            <person name="Berby B."/>
            <person name="Fontaine J."/>
            <person name="Livny J."/>
            <person name="Gnirke A."/>
            <person name="Stajich J.E."/>
            <person name="Cuomo C.A."/>
        </authorList>
    </citation>
    <scope>NUCLEOTIDE SEQUENCE [LARGE SCALE GENOMIC DNA]</scope>
    <source>
        <strain evidence="10">CBS 291.66</strain>
    </source>
</reference>
<keyword evidence="6" id="KW-0324">Glycolysis</keyword>
<feature type="domain" description="Hexokinase N-terminal" evidence="8">
    <location>
        <begin position="14"/>
        <end position="211"/>
    </location>
</feature>
<dbReference type="Proteomes" id="UP001234581">
    <property type="component" value="Unassembled WGS sequence"/>
</dbReference>
<dbReference type="SUPFAM" id="SSF53067">
    <property type="entry name" value="Actin-like ATPase domain"/>
    <property type="match status" value="2"/>
</dbReference>
<dbReference type="PROSITE" id="PS51748">
    <property type="entry name" value="HEXOKINASE_2"/>
    <property type="match status" value="1"/>
</dbReference>
<dbReference type="InterPro" id="IPR043129">
    <property type="entry name" value="ATPase_NBD"/>
</dbReference>
<evidence type="ECO:0000313" key="11">
    <source>
        <dbReference type="Proteomes" id="UP001234581"/>
    </source>
</evidence>
<keyword evidence="5 6" id="KW-0067">ATP-binding</keyword>
<feature type="region of interest" description="Disordered" evidence="7">
    <location>
        <begin position="460"/>
        <end position="503"/>
    </location>
</feature>
<dbReference type="GO" id="GO:0004340">
    <property type="term" value="F:glucokinase activity"/>
    <property type="evidence" value="ECO:0007669"/>
    <property type="project" value="TreeGrafter"/>
</dbReference>
<dbReference type="Gene3D" id="3.30.420.40">
    <property type="match status" value="1"/>
</dbReference>
<evidence type="ECO:0000313" key="10">
    <source>
        <dbReference type="EMBL" id="KAJ8656821.1"/>
    </source>
</evidence>
<dbReference type="GO" id="GO:0019158">
    <property type="term" value="F:mannokinase activity"/>
    <property type="evidence" value="ECO:0007669"/>
    <property type="project" value="TreeGrafter"/>
</dbReference>
<proteinExistence type="inferred from homology"/>
<evidence type="ECO:0000256" key="3">
    <source>
        <dbReference type="ARBA" id="ARBA00022741"/>
    </source>
</evidence>
<dbReference type="GO" id="GO:0006013">
    <property type="term" value="P:mannose metabolic process"/>
    <property type="evidence" value="ECO:0007669"/>
    <property type="project" value="TreeGrafter"/>
</dbReference>
<evidence type="ECO:0000256" key="6">
    <source>
        <dbReference type="RuleBase" id="RU362007"/>
    </source>
</evidence>
<dbReference type="GO" id="GO:0006006">
    <property type="term" value="P:glucose metabolic process"/>
    <property type="evidence" value="ECO:0007669"/>
    <property type="project" value="TreeGrafter"/>
</dbReference>
<dbReference type="InterPro" id="IPR022673">
    <property type="entry name" value="Hexokinase_C"/>
</dbReference>
<dbReference type="GO" id="GO:0005536">
    <property type="term" value="F:D-glucose binding"/>
    <property type="evidence" value="ECO:0007669"/>
    <property type="project" value="InterPro"/>
</dbReference>
<evidence type="ECO:0000259" key="8">
    <source>
        <dbReference type="Pfam" id="PF00349"/>
    </source>
</evidence>
<dbReference type="Gene3D" id="1.10.287.1250">
    <property type="match status" value="1"/>
</dbReference>
<accession>A0AAD7V1J2</accession>
<dbReference type="PANTHER" id="PTHR19443:SF24">
    <property type="entry name" value="PHOSPHOTRANSFERASE"/>
    <property type="match status" value="1"/>
</dbReference>
<comment type="similarity">
    <text evidence="1 6">Belongs to the hexokinase family.</text>
</comment>
<dbReference type="GO" id="GO:0006096">
    <property type="term" value="P:glycolytic process"/>
    <property type="evidence" value="ECO:0007669"/>
    <property type="project" value="UniProtKB-KW"/>
</dbReference>
<dbReference type="InterPro" id="IPR022672">
    <property type="entry name" value="Hexokinase_N"/>
</dbReference>
<feature type="compositionally biased region" description="Low complexity" evidence="7">
    <location>
        <begin position="460"/>
        <end position="481"/>
    </location>
</feature>
<evidence type="ECO:0000256" key="7">
    <source>
        <dbReference type="SAM" id="MobiDB-lite"/>
    </source>
</evidence>
<name>A0AAD7V1J2_9FUNG</name>
<evidence type="ECO:0000256" key="2">
    <source>
        <dbReference type="ARBA" id="ARBA00022679"/>
    </source>
</evidence>
<dbReference type="PANTHER" id="PTHR19443">
    <property type="entry name" value="HEXOKINASE"/>
    <property type="match status" value="1"/>
</dbReference>
<dbReference type="EMBL" id="JARTCD010000036">
    <property type="protein sequence ID" value="KAJ8656821.1"/>
    <property type="molecule type" value="Genomic_DNA"/>
</dbReference>
<dbReference type="GO" id="GO:0001678">
    <property type="term" value="P:intracellular glucose homeostasis"/>
    <property type="evidence" value="ECO:0007669"/>
    <property type="project" value="InterPro"/>
</dbReference>
<dbReference type="Pfam" id="PF00349">
    <property type="entry name" value="Hexokinase_1"/>
    <property type="match status" value="1"/>
</dbReference>
<sequence length="539" mass="59078">MNHNNNKIVHGIDWIRHDFNLTPENFKAIVYGFKAECEKGLSTPTATGLATMIPSYVTRMPTGKETGTYLALDLGGSTLRVCAVCLLGEGQVKVTEVRKTISDQLRTSTTDTFFDWIADTVAELLGKIPSSQHQQADKPAVAMGVSWSFPLDQTGISKGKILRMGKGFVLSDIEGNDLATLFHQGFQRKGLNVIVTALVNDTIGALVAHAYSNPQARVGFIYGTGVNAAYPEKVSRMIKLNVAEWRDTTTEMLVNTELDIFGSDGDYLPRTRFDHALDASHAQPGFQPYEKMMSGAYLGELVRLVVVDLVTHHGLFGGVAPSLLQTPWQFLTLHMSEIEAISNTDRLIEYLANLFHFTPNEQDALLFKSVCEMVSTRAAGLAAAGIAAMIEQQSFTPEQDIVIGINGTTFERYPRMPERMHSFLSDWFGKDIGSRIKLQVARDGGSIGAALVAMLYSPSSLSTRSSPETKAKTLSSSTSSTPDDKSTTAITTDTLSNNNNKHNNDIKTTPTSIKAWLLQYVLCCFPTRKTEMSSLPIEK</sequence>
<dbReference type="GO" id="GO:0008865">
    <property type="term" value="F:fructokinase activity"/>
    <property type="evidence" value="ECO:0007669"/>
    <property type="project" value="TreeGrafter"/>
</dbReference>
<dbReference type="Gene3D" id="3.40.367.20">
    <property type="match status" value="1"/>
</dbReference>
<dbReference type="GO" id="GO:0005739">
    <property type="term" value="C:mitochondrion"/>
    <property type="evidence" value="ECO:0007669"/>
    <property type="project" value="TreeGrafter"/>
</dbReference>
<protein>
    <recommendedName>
        <fullName evidence="6">Phosphotransferase</fullName>
        <ecNumber evidence="6">2.7.1.-</ecNumber>
    </recommendedName>
</protein>
<dbReference type="GO" id="GO:0005524">
    <property type="term" value="F:ATP binding"/>
    <property type="evidence" value="ECO:0007669"/>
    <property type="project" value="UniProtKB-UniRule"/>
</dbReference>
<gene>
    <name evidence="10" type="ORF">O0I10_007418</name>
</gene>
<keyword evidence="11" id="KW-1185">Reference proteome</keyword>
<keyword evidence="2 6" id="KW-0808">Transferase</keyword>
<dbReference type="EC" id="2.7.1.-" evidence="6"/>
<dbReference type="RefSeq" id="XP_058341734.1">
    <property type="nucleotide sequence ID" value="XM_058487434.1"/>
</dbReference>
<dbReference type="Pfam" id="PF03727">
    <property type="entry name" value="Hexokinase_2"/>
    <property type="match status" value="1"/>
</dbReference>
<dbReference type="InterPro" id="IPR001312">
    <property type="entry name" value="Hexokinase"/>
</dbReference>
<evidence type="ECO:0000256" key="4">
    <source>
        <dbReference type="ARBA" id="ARBA00022777"/>
    </source>
</evidence>
<evidence type="ECO:0000259" key="9">
    <source>
        <dbReference type="Pfam" id="PF03727"/>
    </source>
</evidence>
<feature type="domain" description="Hexokinase C-terminal" evidence="9">
    <location>
        <begin position="217"/>
        <end position="454"/>
    </location>
</feature>
<organism evidence="10 11">
    <name type="scientific">Lichtheimia ornata</name>
    <dbReference type="NCBI Taxonomy" id="688661"/>
    <lineage>
        <taxon>Eukaryota</taxon>
        <taxon>Fungi</taxon>
        <taxon>Fungi incertae sedis</taxon>
        <taxon>Mucoromycota</taxon>
        <taxon>Mucoromycotina</taxon>
        <taxon>Mucoromycetes</taxon>
        <taxon>Mucorales</taxon>
        <taxon>Lichtheimiaceae</taxon>
        <taxon>Lichtheimia</taxon>
    </lineage>
</organism>